<gene>
    <name evidence="2" type="ORF">BJ875DRAFT_203897</name>
</gene>
<organism evidence="2 3">
    <name type="scientific">Amylocarpus encephaloides</name>
    <dbReference type="NCBI Taxonomy" id="45428"/>
    <lineage>
        <taxon>Eukaryota</taxon>
        <taxon>Fungi</taxon>
        <taxon>Dikarya</taxon>
        <taxon>Ascomycota</taxon>
        <taxon>Pezizomycotina</taxon>
        <taxon>Leotiomycetes</taxon>
        <taxon>Helotiales</taxon>
        <taxon>Helotiales incertae sedis</taxon>
        <taxon>Amylocarpus</taxon>
    </lineage>
</organism>
<proteinExistence type="inferred from homology"/>
<dbReference type="PANTHER" id="PTHR33365">
    <property type="entry name" value="YALI0B05434P"/>
    <property type="match status" value="1"/>
</dbReference>
<dbReference type="EMBL" id="MU251399">
    <property type="protein sequence ID" value="KAG9236804.1"/>
    <property type="molecule type" value="Genomic_DNA"/>
</dbReference>
<evidence type="ECO:0000256" key="1">
    <source>
        <dbReference type="ARBA" id="ARBA00035112"/>
    </source>
</evidence>
<dbReference type="OrthoDB" id="3687641at2759"/>
<sequence>MGDSHHEIVPFIHKAYNISSEHKLTEGESEEKRDRDIAPTTVRKWRRHFLYLIVPALIFSNLFTVVKWREAYSNACIRPQLTYSPTKSITTYERKTLWRDIDNNVFTGSPRPEFDKAWHELLSPMVIRITNDELKTLHKPSLALLDGSGFIAETAAYHELHCIKRLRRHLFVENYYPNMTEAEEDRENRHVDHCLEYLREAAMCRGDPTLVPFHWEEGKPFSSQESVHECINWESFANWAESRKIDASQYSKLSDDVVYPI</sequence>
<name>A0A9P8C7J4_9HELO</name>
<dbReference type="GO" id="GO:0043386">
    <property type="term" value="P:mycotoxin biosynthetic process"/>
    <property type="evidence" value="ECO:0007669"/>
    <property type="project" value="InterPro"/>
</dbReference>
<dbReference type="InterPro" id="IPR021765">
    <property type="entry name" value="UstYa-like"/>
</dbReference>
<dbReference type="AlphaFoldDB" id="A0A9P8C7J4"/>
<evidence type="ECO:0008006" key="4">
    <source>
        <dbReference type="Google" id="ProtNLM"/>
    </source>
</evidence>
<evidence type="ECO:0000313" key="2">
    <source>
        <dbReference type="EMBL" id="KAG9236804.1"/>
    </source>
</evidence>
<keyword evidence="3" id="KW-1185">Reference proteome</keyword>
<comment type="similarity">
    <text evidence="1">Belongs to the ustYa family.</text>
</comment>
<comment type="caution">
    <text evidence="2">The sequence shown here is derived from an EMBL/GenBank/DDBJ whole genome shotgun (WGS) entry which is preliminary data.</text>
</comment>
<dbReference type="PANTHER" id="PTHR33365:SF7">
    <property type="entry name" value="TAT PATHWAY SIGNAL SEQUENCE"/>
    <property type="match status" value="1"/>
</dbReference>
<protein>
    <recommendedName>
        <fullName evidence="4">Tat pathway signal sequence protein</fullName>
    </recommendedName>
</protein>
<dbReference type="Pfam" id="PF11807">
    <property type="entry name" value="UstYa"/>
    <property type="match status" value="1"/>
</dbReference>
<reference evidence="2" key="1">
    <citation type="journal article" date="2021" name="IMA Fungus">
        <title>Genomic characterization of three marine fungi, including Emericellopsis atlantica sp. nov. with signatures of a generalist lifestyle and marine biomass degradation.</title>
        <authorList>
            <person name="Hagestad O.C."/>
            <person name="Hou L."/>
            <person name="Andersen J.H."/>
            <person name="Hansen E.H."/>
            <person name="Altermark B."/>
            <person name="Li C."/>
            <person name="Kuhnert E."/>
            <person name="Cox R.J."/>
            <person name="Crous P.W."/>
            <person name="Spatafora J.W."/>
            <person name="Lail K."/>
            <person name="Amirebrahimi M."/>
            <person name="Lipzen A."/>
            <person name="Pangilinan J."/>
            <person name="Andreopoulos W."/>
            <person name="Hayes R.D."/>
            <person name="Ng V."/>
            <person name="Grigoriev I.V."/>
            <person name="Jackson S.A."/>
            <person name="Sutton T.D.S."/>
            <person name="Dobson A.D.W."/>
            <person name="Rama T."/>
        </authorList>
    </citation>
    <scope>NUCLEOTIDE SEQUENCE</scope>
    <source>
        <strain evidence="2">TRa018bII</strain>
    </source>
</reference>
<dbReference type="Proteomes" id="UP000824998">
    <property type="component" value="Unassembled WGS sequence"/>
</dbReference>
<accession>A0A9P8C7J4</accession>
<evidence type="ECO:0000313" key="3">
    <source>
        <dbReference type="Proteomes" id="UP000824998"/>
    </source>
</evidence>